<feature type="transmembrane region" description="Helical" evidence="1">
    <location>
        <begin position="16"/>
        <end position="33"/>
    </location>
</feature>
<sequence>MDQDPLPEANWTFRRWLTFVLTAVSLGLVAWIIHKLNDGGPLAGVAYGLISLCALVVTYYLIAPSAEHITRIIQSAAIVRGGQAPKDPET</sequence>
<gene>
    <name evidence="2" type="ORF">UFOVP679_6</name>
</gene>
<keyword evidence="1" id="KW-0812">Transmembrane</keyword>
<keyword evidence="1" id="KW-0472">Membrane</keyword>
<reference evidence="2" key="1">
    <citation type="submission" date="2020-04" db="EMBL/GenBank/DDBJ databases">
        <authorList>
            <person name="Chiriac C."/>
            <person name="Salcher M."/>
            <person name="Ghai R."/>
            <person name="Kavagutti S V."/>
        </authorList>
    </citation>
    <scope>NUCLEOTIDE SEQUENCE</scope>
</reference>
<evidence type="ECO:0000256" key="1">
    <source>
        <dbReference type="SAM" id="Phobius"/>
    </source>
</evidence>
<proteinExistence type="predicted"/>
<keyword evidence="1" id="KW-1133">Transmembrane helix</keyword>
<feature type="transmembrane region" description="Helical" evidence="1">
    <location>
        <begin position="45"/>
        <end position="62"/>
    </location>
</feature>
<accession>A0A6J5NET7</accession>
<protein>
    <submittedName>
        <fullName evidence="2">Uncharacterized protein</fullName>
    </submittedName>
</protein>
<organism evidence="2">
    <name type="scientific">uncultured Caudovirales phage</name>
    <dbReference type="NCBI Taxonomy" id="2100421"/>
    <lineage>
        <taxon>Viruses</taxon>
        <taxon>Duplodnaviria</taxon>
        <taxon>Heunggongvirae</taxon>
        <taxon>Uroviricota</taxon>
        <taxon>Caudoviricetes</taxon>
        <taxon>Peduoviridae</taxon>
        <taxon>Maltschvirus</taxon>
        <taxon>Maltschvirus maltsch</taxon>
    </lineage>
</organism>
<name>A0A6J5NET7_9CAUD</name>
<dbReference type="EMBL" id="LR796660">
    <property type="protein sequence ID" value="CAB4157182.1"/>
    <property type="molecule type" value="Genomic_DNA"/>
</dbReference>
<evidence type="ECO:0000313" key="2">
    <source>
        <dbReference type="EMBL" id="CAB4157182.1"/>
    </source>
</evidence>